<comment type="caution">
    <text evidence="9">The sequence shown here is derived from an EMBL/GenBank/DDBJ whole genome shotgun (WGS) entry which is preliminary data.</text>
</comment>
<feature type="binding site" evidence="6">
    <location>
        <position position="86"/>
    </location>
    <ligand>
        <name>(6S)-5-formyl-5,6,7,8-tetrahydrofolate</name>
        <dbReference type="ChEBI" id="CHEBI:57457"/>
    </ligand>
</feature>
<comment type="similarity">
    <text evidence="1 6 7">Belongs to the TRAFAC class TrmE-Era-EngA-EngB-Septin-like GTPase superfamily. TrmE GTPase family.</text>
</comment>
<accession>A0A923REI9</accession>
<feature type="binding site" evidence="6">
    <location>
        <position position="456"/>
    </location>
    <ligand>
        <name>(6S)-5-formyl-5,6,7,8-tetrahydrofolate</name>
        <dbReference type="ChEBI" id="CHEBI:57457"/>
    </ligand>
</feature>
<evidence type="ECO:0000259" key="8">
    <source>
        <dbReference type="PROSITE" id="PS51709"/>
    </source>
</evidence>
<dbReference type="Pfam" id="PF12631">
    <property type="entry name" value="MnmE_helical"/>
    <property type="match status" value="1"/>
</dbReference>
<dbReference type="AlphaFoldDB" id="A0A923REI9"/>
<dbReference type="InterPro" id="IPR004520">
    <property type="entry name" value="GTPase_MnmE"/>
</dbReference>
<comment type="subunit">
    <text evidence="6">Homodimer. Heterotetramer of two MnmE and two MnmG subunits.</text>
</comment>
<feature type="binding site" evidence="6">
    <location>
        <position position="125"/>
    </location>
    <ligand>
        <name>(6S)-5-formyl-5,6,7,8-tetrahydrofolate</name>
        <dbReference type="ChEBI" id="CHEBI:57457"/>
    </ligand>
</feature>
<feature type="binding site" evidence="6">
    <location>
        <position position="252"/>
    </location>
    <ligand>
        <name>K(+)</name>
        <dbReference type="ChEBI" id="CHEBI:29103"/>
    </ligand>
</feature>
<dbReference type="PROSITE" id="PS51709">
    <property type="entry name" value="G_TRME"/>
    <property type="match status" value="1"/>
</dbReference>
<dbReference type="InterPro" id="IPR005225">
    <property type="entry name" value="Small_GTP-bd"/>
</dbReference>
<evidence type="ECO:0000256" key="2">
    <source>
        <dbReference type="ARBA" id="ARBA00022694"/>
    </source>
</evidence>
<evidence type="ECO:0000256" key="5">
    <source>
        <dbReference type="ARBA" id="ARBA00023134"/>
    </source>
</evidence>
<name>A0A923REI9_9FIRM</name>
<dbReference type="SUPFAM" id="SSF52540">
    <property type="entry name" value="P-loop containing nucleoside triphosphate hydrolases"/>
    <property type="match status" value="1"/>
</dbReference>
<dbReference type="InterPro" id="IPR027266">
    <property type="entry name" value="TrmE/GcvT-like"/>
</dbReference>
<keyword evidence="6" id="KW-0378">Hydrolase</keyword>
<keyword evidence="3 6" id="KW-0547">Nucleotide-binding</keyword>
<feature type="binding site" evidence="6">
    <location>
        <position position="235"/>
    </location>
    <ligand>
        <name>Mg(2+)</name>
        <dbReference type="ChEBI" id="CHEBI:18420"/>
    </ligand>
</feature>
<comment type="cofactor">
    <cofactor evidence="6">
        <name>K(+)</name>
        <dbReference type="ChEBI" id="CHEBI:29103"/>
    </cofactor>
    <text evidence="6">Binds 1 potassium ion per subunit.</text>
</comment>
<dbReference type="PANTHER" id="PTHR42714:SF2">
    <property type="entry name" value="TRNA MODIFICATION GTPASE GTPBP3, MITOCHONDRIAL"/>
    <property type="match status" value="1"/>
</dbReference>
<keyword evidence="4 6" id="KW-0630">Potassium</keyword>
<feature type="binding site" evidence="6">
    <location>
        <position position="256"/>
    </location>
    <ligand>
        <name>Mg(2+)</name>
        <dbReference type="ChEBI" id="CHEBI:18420"/>
    </ligand>
</feature>
<evidence type="ECO:0000313" key="10">
    <source>
        <dbReference type="Proteomes" id="UP000659630"/>
    </source>
</evidence>
<keyword evidence="6" id="KW-0479">Metal-binding</keyword>
<feature type="binding site" evidence="6">
    <location>
        <position position="231"/>
    </location>
    <ligand>
        <name>K(+)</name>
        <dbReference type="ChEBI" id="CHEBI:29103"/>
    </ligand>
</feature>
<evidence type="ECO:0000256" key="7">
    <source>
        <dbReference type="RuleBase" id="RU003313"/>
    </source>
</evidence>
<protein>
    <recommendedName>
        <fullName evidence="6">tRNA modification GTPase MnmE</fullName>
        <ecNumber evidence="6">3.6.-.-</ecNumber>
    </recommendedName>
</protein>
<dbReference type="GO" id="GO:0030488">
    <property type="term" value="P:tRNA methylation"/>
    <property type="evidence" value="ECO:0007669"/>
    <property type="project" value="TreeGrafter"/>
</dbReference>
<sequence>MQQSTIAAIATAPGQAGISCVRISGPSAYRVAQEVFRPARAGRRLEDAKGYTALYGFFERRGRRMDEAVALCFRAPKSYTGEDVVELSVHGGEAVVRELLAACYEAGAAPAAAGEFTRRAFLNGRISLTQAEAVMEMIEATGADGARAAAAAMEGALYRRIQQVTGILTALAGHIAAYTDYPEEDVEELSAERLRQALETARKDLKELLDGYEGGSILRRGVRTAIVGSPNVGKSTLLNLMSGYEKAIVTPIAGTTRDVVEEDVSLGGTTLLLADTAGLRETDDPVEAEGIRRSNRKMEEANLILAVFDASQPLSPDDLALAARCRGRLAIAVFNKADLPPRADAAGVEDCFKRLVRISAREEGFSDALRGAILDLIAAEKPDPDAALLANERQRAAAARAKQALDDALDAAEAGFALDAVSVCVDDALDALYELTGENASDAVIDEVFSKFCVGK</sequence>
<feature type="binding site" evidence="6">
    <location>
        <begin position="335"/>
        <end position="338"/>
    </location>
    <ligand>
        <name>GTP</name>
        <dbReference type="ChEBI" id="CHEBI:37565"/>
    </ligand>
</feature>
<dbReference type="InterPro" id="IPR027417">
    <property type="entry name" value="P-loop_NTPase"/>
</dbReference>
<keyword evidence="6" id="KW-0963">Cytoplasm</keyword>
<dbReference type="Gene3D" id="1.20.120.430">
    <property type="entry name" value="tRNA modification GTPase MnmE domain 2"/>
    <property type="match status" value="1"/>
</dbReference>
<dbReference type="Proteomes" id="UP000659630">
    <property type="component" value="Unassembled WGS sequence"/>
</dbReference>
<evidence type="ECO:0000256" key="1">
    <source>
        <dbReference type="ARBA" id="ARBA00011043"/>
    </source>
</evidence>
<dbReference type="GO" id="GO:0002098">
    <property type="term" value="P:tRNA wobble uridine modification"/>
    <property type="evidence" value="ECO:0007669"/>
    <property type="project" value="TreeGrafter"/>
</dbReference>
<keyword evidence="6" id="KW-0460">Magnesium</keyword>
<organism evidence="9 10">
    <name type="scientific">Anaerofilum hominis</name>
    <dbReference type="NCBI Taxonomy" id="2763016"/>
    <lineage>
        <taxon>Bacteria</taxon>
        <taxon>Bacillati</taxon>
        <taxon>Bacillota</taxon>
        <taxon>Clostridia</taxon>
        <taxon>Eubacteriales</taxon>
        <taxon>Oscillospiraceae</taxon>
        <taxon>Anaerofilum</taxon>
    </lineage>
</organism>
<keyword evidence="2 6" id="KW-0819">tRNA processing</keyword>
<dbReference type="InterPro" id="IPR018948">
    <property type="entry name" value="GTP-bd_TrmE_N"/>
</dbReference>
<dbReference type="Gene3D" id="3.40.50.300">
    <property type="entry name" value="P-loop containing nucleotide triphosphate hydrolases"/>
    <property type="match status" value="1"/>
</dbReference>
<evidence type="ECO:0000256" key="3">
    <source>
        <dbReference type="ARBA" id="ARBA00022741"/>
    </source>
</evidence>
<dbReference type="GO" id="GO:0005829">
    <property type="term" value="C:cytosol"/>
    <property type="evidence" value="ECO:0007669"/>
    <property type="project" value="TreeGrafter"/>
</dbReference>
<dbReference type="CDD" id="cd14858">
    <property type="entry name" value="TrmE_N"/>
    <property type="match status" value="1"/>
</dbReference>
<dbReference type="InterPro" id="IPR025867">
    <property type="entry name" value="MnmE_helical"/>
</dbReference>
<keyword evidence="10" id="KW-1185">Reference proteome</keyword>
<dbReference type="CDD" id="cd04164">
    <property type="entry name" value="trmE"/>
    <property type="match status" value="1"/>
</dbReference>
<dbReference type="InterPro" id="IPR006073">
    <property type="entry name" value="GTP-bd"/>
</dbReference>
<evidence type="ECO:0000256" key="4">
    <source>
        <dbReference type="ARBA" id="ARBA00022958"/>
    </source>
</evidence>
<dbReference type="RefSeq" id="WP_186888680.1">
    <property type="nucleotide sequence ID" value="NZ_JACONZ010000005.1"/>
</dbReference>
<dbReference type="EC" id="3.6.-.-" evidence="6"/>
<comment type="caution">
    <text evidence="6">Lacks conserved residue(s) required for the propagation of feature annotation.</text>
</comment>
<feature type="binding site" evidence="6">
    <location>
        <begin position="231"/>
        <end position="236"/>
    </location>
    <ligand>
        <name>GTP</name>
        <dbReference type="ChEBI" id="CHEBI:37565"/>
    </ligand>
</feature>
<feature type="domain" description="TrmE-type G" evidence="8">
    <location>
        <begin position="221"/>
        <end position="378"/>
    </location>
</feature>
<dbReference type="NCBIfam" id="TIGR00450">
    <property type="entry name" value="mnmE_trmE_thdF"/>
    <property type="match status" value="1"/>
</dbReference>
<feature type="binding site" evidence="6">
    <location>
        <position position="255"/>
    </location>
    <ligand>
        <name>K(+)</name>
        <dbReference type="ChEBI" id="CHEBI:29103"/>
    </ligand>
</feature>
<dbReference type="EMBL" id="JACONZ010000005">
    <property type="protein sequence ID" value="MBC5582316.1"/>
    <property type="molecule type" value="Genomic_DNA"/>
</dbReference>
<dbReference type="PANTHER" id="PTHR42714">
    <property type="entry name" value="TRNA MODIFICATION GTPASE GTPBP3"/>
    <property type="match status" value="1"/>
</dbReference>
<feature type="binding site" evidence="6">
    <location>
        <position position="22"/>
    </location>
    <ligand>
        <name>(6S)-5-formyl-5,6,7,8-tetrahydrofolate</name>
        <dbReference type="ChEBI" id="CHEBI:57457"/>
    </ligand>
</feature>
<feature type="binding site" evidence="6">
    <location>
        <begin position="250"/>
        <end position="256"/>
    </location>
    <ligand>
        <name>GTP</name>
        <dbReference type="ChEBI" id="CHEBI:37565"/>
    </ligand>
</feature>
<dbReference type="Gene3D" id="3.30.1360.120">
    <property type="entry name" value="Probable tRNA modification gtpase trme, domain 1"/>
    <property type="match status" value="1"/>
</dbReference>
<dbReference type="GO" id="GO:0046872">
    <property type="term" value="F:metal ion binding"/>
    <property type="evidence" value="ECO:0007669"/>
    <property type="project" value="UniProtKB-KW"/>
</dbReference>
<proteinExistence type="inferred from homology"/>
<dbReference type="GO" id="GO:0003924">
    <property type="term" value="F:GTPase activity"/>
    <property type="evidence" value="ECO:0007669"/>
    <property type="project" value="UniProtKB-UniRule"/>
</dbReference>
<comment type="subcellular location">
    <subcellularLocation>
        <location evidence="6">Cytoplasm</location>
    </subcellularLocation>
</comment>
<evidence type="ECO:0000256" key="6">
    <source>
        <dbReference type="HAMAP-Rule" id="MF_00379"/>
    </source>
</evidence>
<dbReference type="NCBIfam" id="TIGR00231">
    <property type="entry name" value="small_GTP"/>
    <property type="match status" value="1"/>
</dbReference>
<dbReference type="GO" id="GO:0005525">
    <property type="term" value="F:GTP binding"/>
    <property type="evidence" value="ECO:0007669"/>
    <property type="project" value="UniProtKB-UniRule"/>
</dbReference>
<dbReference type="InterPro" id="IPR031168">
    <property type="entry name" value="G_TrmE"/>
</dbReference>
<dbReference type="InterPro" id="IPR027368">
    <property type="entry name" value="MnmE_dom2"/>
</dbReference>
<keyword evidence="5 6" id="KW-0342">GTP-binding</keyword>
<dbReference type="HAMAP" id="MF_00379">
    <property type="entry name" value="GTPase_MnmE"/>
    <property type="match status" value="1"/>
</dbReference>
<feature type="binding site" evidence="6">
    <location>
        <position position="250"/>
    </location>
    <ligand>
        <name>K(+)</name>
        <dbReference type="ChEBI" id="CHEBI:29103"/>
    </ligand>
</feature>
<feature type="binding site" evidence="6">
    <location>
        <begin position="275"/>
        <end position="278"/>
    </location>
    <ligand>
        <name>GTP</name>
        <dbReference type="ChEBI" id="CHEBI:37565"/>
    </ligand>
</feature>
<dbReference type="Pfam" id="PF01926">
    <property type="entry name" value="MMR_HSR1"/>
    <property type="match status" value="1"/>
</dbReference>
<reference evidence="9" key="1">
    <citation type="submission" date="2020-08" db="EMBL/GenBank/DDBJ databases">
        <title>Genome public.</title>
        <authorList>
            <person name="Liu C."/>
            <person name="Sun Q."/>
        </authorList>
    </citation>
    <scope>NUCLEOTIDE SEQUENCE</scope>
    <source>
        <strain evidence="9">BX8</strain>
    </source>
</reference>
<evidence type="ECO:0000313" key="9">
    <source>
        <dbReference type="EMBL" id="MBC5582316.1"/>
    </source>
</evidence>
<dbReference type="Pfam" id="PF10396">
    <property type="entry name" value="TrmE_N"/>
    <property type="match status" value="1"/>
</dbReference>
<comment type="function">
    <text evidence="6">Exhibits a very high intrinsic GTPase hydrolysis rate. Involved in the addition of a carboxymethylaminomethyl (cmnm) group at the wobble position (U34) of certain tRNAs, forming tRNA-cmnm(5)s(2)U34.</text>
</comment>
<gene>
    <name evidence="6 9" type="primary">mnmE</name>
    <name evidence="6" type="synonym">trmE</name>
    <name evidence="9" type="ORF">H8S23_12455</name>
</gene>